<dbReference type="GO" id="GO:0006171">
    <property type="term" value="P:cAMP biosynthetic process"/>
    <property type="evidence" value="ECO:0007669"/>
    <property type="project" value="TreeGrafter"/>
</dbReference>
<dbReference type="PANTHER" id="PTHR43081:SF1">
    <property type="entry name" value="ADENYLATE CYCLASE, TERMINAL-DIFFERENTIATION SPECIFIC"/>
    <property type="match status" value="1"/>
</dbReference>
<reference evidence="6" key="1">
    <citation type="journal article" date="2017" name="Proc. Natl. Acad. Sci. U.S.A.">
        <title>Comparative genomics uncovers the prolific and distinctive metabolic potential of the cyanobacterial genus Moorea.</title>
        <authorList>
            <person name="Leao T."/>
            <person name="Castelao G."/>
            <person name="Korobeynikov A."/>
            <person name="Monroe E.A."/>
            <person name="Podell S."/>
            <person name="Glukhov E."/>
            <person name="Allen E.E."/>
            <person name="Gerwick W.H."/>
            <person name="Gerwick L."/>
        </authorList>
    </citation>
    <scope>NUCLEOTIDE SEQUENCE</scope>
    <source>
        <strain evidence="6">JHB</strain>
    </source>
</reference>
<keyword evidence="3" id="KW-0175">Coiled coil</keyword>
<feature type="transmembrane region" description="Helical" evidence="4">
    <location>
        <begin position="12"/>
        <end position="35"/>
    </location>
</feature>
<name>A0A9Q9UWP0_MOOP1</name>
<feature type="transmembrane region" description="Helical" evidence="4">
    <location>
        <begin position="351"/>
        <end position="375"/>
    </location>
</feature>
<dbReference type="Gene3D" id="3.30.70.1230">
    <property type="entry name" value="Nucleotide cyclase"/>
    <property type="match status" value="1"/>
</dbReference>
<evidence type="ECO:0000259" key="5">
    <source>
        <dbReference type="PROSITE" id="PS50125"/>
    </source>
</evidence>
<dbReference type="Proteomes" id="UP000176944">
    <property type="component" value="Chromosome"/>
</dbReference>
<dbReference type="InterPro" id="IPR007890">
    <property type="entry name" value="CHASE2"/>
</dbReference>
<organism evidence="6">
    <name type="scientific">Moorena producens (strain JHB)</name>
    <dbReference type="NCBI Taxonomy" id="1454205"/>
    <lineage>
        <taxon>Bacteria</taxon>
        <taxon>Bacillati</taxon>
        <taxon>Cyanobacteriota</taxon>
        <taxon>Cyanophyceae</taxon>
        <taxon>Coleofasciculales</taxon>
        <taxon>Coleofasciculaceae</taxon>
        <taxon>Moorena</taxon>
    </lineage>
</organism>
<dbReference type="InterPro" id="IPR050697">
    <property type="entry name" value="Adenylyl/Guanylyl_Cyclase_3/4"/>
</dbReference>
<dbReference type="GO" id="GO:0035556">
    <property type="term" value="P:intracellular signal transduction"/>
    <property type="evidence" value="ECO:0007669"/>
    <property type="project" value="InterPro"/>
</dbReference>
<evidence type="ECO:0000256" key="2">
    <source>
        <dbReference type="PROSITE-ProRule" id="PRU00339"/>
    </source>
</evidence>
<accession>A0A9Q9UWP0</accession>
<dbReference type="SMART" id="SM00044">
    <property type="entry name" value="CYCc"/>
    <property type="match status" value="1"/>
</dbReference>
<keyword evidence="4" id="KW-0812">Transmembrane</keyword>
<dbReference type="Pfam" id="PF05226">
    <property type="entry name" value="CHASE2"/>
    <property type="match status" value="1"/>
</dbReference>
<dbReference type="GO" id="GO:0004016">
    <property type="term" value="F:adenylate cyclase activity"/>
    <property type="evidence" value="ECO:0007669"/>
    <property type="project" value="UniProtKB-ARBA"/>
</dbReference>
<dbReference type="PROSITE" id="PS50005">
    <property type="entry name" value="TPR"/>
    <property type="match status" value="1"/>
</dbReference>
<feature type="repeat" description="TPR" evidence="2">
    <location>
        <begin position="648"/>
        <end position="681"/>
    </location>
</feature>
<dbReference type="InterPro" id="IPR029787">
    <property type="entry name" value="Nucleotide_cyclase"/>
</dbReference>
<feature type="coiled-coil region" evidence="3">
    <location>
        <begin position="397"/>
        <end position="424"/>
    </location>
</feature>
<gene>
    <name evidence="6" type="ORF">BJP36_38980</name>
</gene>
<feature type="domain" description="Guanylate cyclase" evidence="5">
    <location>
        <begin position="459"/>
        <end position="585"/>
    </location>
</feature>
<proteinExistence type="inferred from homology"/>
<dbReference type="InterPro" id="IPR019734">
    <property type="entry name" value="TPR_rpt"/>
</dbReference>
<dbReference type="SMART" id="SM00028">
    <property type="entry name" value="TPR"/>
    <property type="match status" value="1"/>
</dbReference>
<keyword evidence="2" id="KW-0802">TPR repeat</keyword>
<dbReference type="SUPFAM" id="SSF55073">
    <property type="entry name" value="Nucleotide cyclase"/>
    <property type="match status" value="1"/>
</dbReference>
<dbReference type="EMBL" id="CP017708">
    <property type="protein sequence ID" value="WAN70053.1"/>
    <property type="molecule type" value="Genomic_DNA"/>
</dbReference>
<dbReference type="PROSITE" id="PS50125">
    <property type="entry name" value="GUANYLATE_CYCLASE_2"/>
    <property type="match status" value="1"/>
</dbReference>
<evidence type="ECO:0000256" key="3">
    <source>
        <dbReference type="SAM" id="Coils"/>
    </source>
</evidence>
<evidence type="ECO:0000256" key="1">
    <source>
        <dbReference type="ARBA" id="ARBA00005381"/>
    </source>
</evidence>
<protein>
    <submittedName>
        <fullName evidence="6">CHASE2 domain-containing protein</fullName>
    </submittedName>
</protein>
<sequence length="712" mass="79917">MWPTIKQQIKQWGTVLFIAPSIAGLVILGSNGGLFRMLEWASQDQLFRLRPKESVDERIVLVTIDEPDLKYVKQWPMSDRVMAQLIRNIKAQQPRVIGIDIYRDLVVEPGHDELVEVFKSTPNVIGIEKIAGNPIAPPPVLDKLSQVAANDVLIDGDSKIRRGIILLGKPDGTRKQGFGVRLALMYLAQDGIELESINPDKKIYGLGQAKFVPLSSNDGEYSKAEMGGYQILLNYRGGEESFLTISMTDVLDNRIPPNLMSDRIVLLGAKAPSLNDNHLTPYNSTLLTPTELIPGIAIHANISSQILSAANEGRPMLRASVKSLNWLWIVFWSGYSATLGTMYVRRRWVTGVGTLIAGVIIVTSSYIAFLSGWLIPIFTPLFTVVSAAVVSITTTLWNNLKQSYRELEKQHKLLQEAHRQLEKTNTSYSRFVPFEYLNFLQKDTIIDVALGNHVSKEMAVMFSDIRSFTTLSETMTPKENFDFVNAYLKRVSPEIRNQNGFIVKFLGDGIMAVFPDGTDEAVAAGIAKQIRVEEYNHRRIAKGYLPIKVGIGIHVGQMMVGMVGETFRMQGDAFSDNVNLTARLEGLTKFYGVSLLISEQALEQLSNPSKYQIRFLDRAIVKGKNEPIAVYEVLEGEAEEVRELKLTTQSEFELAIEYYRTQEFEKAKACFNQVLAVNPNDKTALLYVDRINQLMVQGVPQNWDGVWRFTQK</sequence>
<keyword evidence="4" id="KW-0472">Membrane</keyword>
<keyword evidence="4" id="KW-1133">Transmembrane helix</keyword>
<feature type="transmembrane region" description="Helical" evidence="4">
    <location>
        <begin position="326"/>
        <end position="344"/>
    </location>
</feature>
<dbReference type="Pfam" id="PF00211">
    <property type="entry name" value="Guanylate_cyc"/>
    <property type="match status" value="1"/>
</dbReference>
<dbReference type="SMART" id="SM01080">
    <property type="entry name" value="CHASE2"/>
    <property type="match status" value="1"/>
</dbReference>
<evidence type="ECO:0000256" key="4">
    <source>
        <dbReference type="SAM" id="Phobius"/>
    </source>
</evidence>
<dbReference type="SUPFAM" id="SSF48452">
    <property type="entry name" value="TPR-like"/>
    <property type="match status" value="1"/>
</dbReference>
<dbReference type="AlphaFoldDB" id="A0A9Q9UWP0"/>
<dbReference type="InterPro" id="IPR011990">
    <property type="entry name" value="TPR-like_helical_dom_sf"/>
</dbReference>
<reference evidence="6" key="2">
    <citation type="submission" date="2022-10" db="EMBL/GenBank/DDBJ databases">
        <authorList>
            <person name="Ngo T.-E."/>
        </authorList>
    </citation>
    <scope>NUCLEOTIDE SEQUENCE</scope>
    <source>
        <strain evidence="6">JHB</strain>
    </source>
</reference>
<evidence type="ECO:0000313" key="6">
    <source>
        <dbReference type="EMBL" id="WAN70053.1"/>
    </source>
</evidence>
<feature type="transmembrane region" description="Helical" evidence="4">
    <location>
        <begin position="381"/>
        <end position="400"/>
    </location>
</feature>
<dbReference type="PANTHER" id="PTHR43081">
    <property type="entry name" value="ADENYLATE CYCLASE, TERMINAL-DIFFERENTIATION SPECIFIC-RELATED"/>
    <property type="match status" value="1"/>
</dbReference>
<comment type="similarity">
    <text evidence="1">Belongs to the adenylyl cyclase class-3 family.</text>
</comment>
<dbReference type="CDD" id="cd07302">
    <property type="entry name" value="CHD"/>
    <property type="match status" value="1"/>
</dbReference>
<dbReference type="InterPro" id="IPR001054">
    <property type="entry name" value="A/G_cyclase"/>
</dbReference>